<dbReference type="PROSITE" id="PS00394">
    <property type="entry name" value="DNA_PHOTOLYASES_1_1"/>
    <property type="match status" value="1"/>
</dbReference>
<evidence type="ECO:0000313" key="16">
    <source>
        <dbReference type="EMBL" id="MTW21507.1"/>
    </source>
</evidence>
<evidence type="ECO:0000256" key="7">
    <source>
        <dbReference type="ARBA" id="ARBA00022991"/>
    </source>
</evidence>
<dbReference type="RefSeq" id="WP_186343028.1">
    <property type="nucleotide sequence ID" value="NZ_WNKT01000019.1"/>
</dbReference>
<comment type="catalytic activity">
    <reaction evidence="9">
        <text>cyclobutadipyrimidine (in DNA) = 2 pyrimidine residues (in DNA).</text>
        <dbReference type="EC" id="4.1.99.3"/>
    </reaction>
</comment>
<dbReference type="SUPFAM" id="SSF52425">
    <property type="entry name" value="Cryptochrome/photolyase, N-terminal domain"/>
    <property type="match status" value="1"/>
</dbReference>
<feature type="binding site" evidence="12">
    <location>
        <position position="223"/>
    </location>
    <ligand>
        <name>FAD</name>
        <dbReference type="ChEBI" id="CHEBI:57692"/>
    </ligand>
</feature>
<sequence>MLWFRHDLRLDDNPALLAAHQTGGPIIPVYIHAPEEESPWEPGAASRWWLHWSLNALDESLRARGNRLWILRGPSLDALRRLAGETGAGTIQWNRRYDPATRDRDTSIKQTLRAEGLRGESHNAALLFEPWDILNNSHQPYRVFSAFWRACMRARPVAQPIPAPATIPSLPAHITPSATLALDALELLPRRDWDQGLRATWSIGETAALAQARTFIAERLADYGTARDRPDQPGSSRLSPYLHFGEISPRRLLSLIIEAFGDPTTSAAAPYVRELGWREFGYHLLYHYPRTPSEPLDGRFAAFPWATDGADVALRAWQRGQTGIPLVDAGMRELWHTGWMHNRTRMVVASLLTKNLLIPWQDGARWFWDTLVDADLASNTLGWQWTAGCGADAAPYFRVFNPVLQGQRFDPDGGYVRRWCPELARLPDKYLHQPWTAPQAILTASGVRLGSDYPRPIVDLATSRVRALAAWEQVK</sequence>
<evidence type="ECO:0000256" key="4">
    <source>
        <dbReference type="ARBA" id="ARBA00014046"/>
    </source>
</evidence>
<dbReference type="InterPro" id="IPR005101">
    <property type="entry name" value="Cryptochr/Photolyase_FAD-bd"/>
</dbReference>
<comment type="similarity">
    <text evidence="14">Belongs to the DNA photolyase family.</text>
</comment>
<dbReference type="GO" id="GO:0071949">
    <property type="term" value="F:FAD binding"/>
    <property type="evidence" value="ECO:0007669"/>
    <property type="project" value="TreeGrafter"/>
</dbReference>
<reference evidence="16 17" key="1">
    <citation type="submission" date="2019-11" db="EMBL/GenBank/DDBJ databases">
        <title>Whole-genome sequence of the anaerobic purple sulfur bacterium Allochromatium palmeri DSM 15591.</title>
        <authorList>
            <person name="Kyndt J.A."/>
            <person name="Meyer T.E."/>
        </authorList>
    </citation>
    <scope>NUCLEOTIDE SEQUENCE [LARGE SCALE GENOMIC DNA]</scope>
    <source>
        <strain evidence="16 17">DSM 15591</strain>
    </source>
</reference>
<dbReference type="GO" id="GO:0000719">
    <property type="term" value="P:photoreactive repair"/>
    <property type="evidence" value="ECO:0007669"/>
    <property type="project" value="UniProtKB-ARBA"/>
</dbReference>
<evidence type="ECO:0000256" key="1">
    <source>
        <dbReference type="ARBA" id="ARBA00001932"/>
    </source>
</evidence>
<feature type="binding site" evidence="12">
    <location>
        <position position="271"/>
    </location>
    <ligand>
        <name>FAD</name>
        <dbReference type="ChEBI" id="CHEBI:57692"/>
    </ligand>
</feature>
<comment type="cofactor">
    <cofactor evidence="12">
        <name>FAD</name>
        <dbReference type="ChEBI" id="CHEBI:57692"/>
    </cofactor>
    <text evidence="12">Binds 1 FAD per subunit.</text>
</comment>
<dbReference type="InterPro" id="IPR036134">
    <property type="entry name" value="Crypto/Photolyase_FAD-like_sf"/>
</dbReference>
<dbReference type="GO" id="GO:0009416">
    <property type="term" value="P:response to light stimulus"/>
    <property type="evidence" value="ECO:0007669"/>
    <property type="project" value="TreeGrafter"/>
</dbReference>
<name>A0A6N8EG40_9GAMM</name>
<dbReference type="InterPro" id="IPR036155">
    <property type="entry name" value="Crypto/Photolyase_N_sf"/>
</dbReference>
<dbReference type="Pfam" id="PF03441">
    <property type="entry name" value="FAD_binding_7"/>
    <property type="match status" value="1"/>
</dbReference>
<feature type="domain" description="Photolyase/cryptochrome alpha/beta" evidence="15">
    <location>
        <begin position="1"/>
        <end position="127"/>
    </location>
</feature>
<keyword evidence="6 12" id="KW-0274">FAD</keyword>
<dbReference type="Gene3D" id="1.10.579.10">
    <property type="entry name" value="DNA Cyclobutane Dipyrimidine Photolyase, subunit A, domain 3"/>
    <property type="match status" value="1"/>
</dbReference>
<evidence type="ECO:0000256" key="13">
    <source>
        <dbReference type="PIRSR" id="PIRSR602081-2"/>
    </source>
</evidence>
<dbReference type="InterPro" id="IPR006050">
    <property type="entry name" value="DNA_photolyase_N"/>
</dbReference>
<dbReference type="AlphaFoldDB" id="A0A6N8EG40"/>
<dbReference type="InterPro" id="IPR002081">
    <property type="entry name" value="Cryptochrome/DNA_photolyase_1"/>
</dbReference>
<keyword evidence="5 12" id="KW-0285">Flavoprotein</keyword>
<evidence type="ECO:0000256" key="11">
    <source>
        <dbReference type="ARBA" id="ARBA00083107"/>
    </source>
</evidence>
<evidence type="ECO:0000259" key="15">
    <source>
        <dbReference type="PROSITE" id="PS51645"/>
    </source>
</evidence>
<evidence type="ECO:0000256" key="8">
    <source>
        <dbReference type="ARBA" id="ARBA00031671"/>
    </source>
</evidence>
<dbReference type="EC" id="4.1.99.3" evidence="3"/>
<dbReference type="PROSITE" id="PS51645">
    <property type="entry name" value="PHR_CRY_ALPHA_BETA"/>
    <property type="match status" value="1"/>
</dbReference>
<evidence type="ECO:0000256" key="6">
    <source>
        <dbReference type="ARBA" id="ARBA00022827"/>
    </source>
</evidence>
<evidence type="ECO:0000256" key="10">
    <source>
        <dbReference type="ARBA" id="ARBA00059220"/>
    </source>
</evidence>
<comment type="cofactor">
    <cofactor evidence="1">
        <name>(6R)-5,10-methylene-5,6,7,8-tetrahydrofolate</name>
        <dbReference type="ChEBI" id="CHEBI:15636"/>
    </cofactor>
</comment>
<dbReference type="EMBL" id="WNKT01000019">
    <property type="protein sequence ID" value="MTW21507.1"/>
    <property type="molecule type" value="Genomic_DNA"/>
</dbReference>
<dbReference type="Proteomes" id="UP000434044">
    <property type="component" value="Unassembled WGS sequence"/>
</dbReference>
<evidence type="ECO:0000256" key="5">
    <source>
        <dbReference type="ARBA" id="ARBA00022630"/>
    </source>
</evidence>
<dbReference type="SUPFAM" id="SSF48173">
    <property type="entry name" value="Cryptochrome/photolyase FAD-binding domain"/>
    <property type="match status" value="1"/>
</dbReference>
<keyword evidence="7 14" id="KW-0157">Chromophore</keyword>
<dbReference type="GO" id="GO:0003677">
    <property type="term" value="F:DNA binding"/>
    <property type="evidence" value="ECO:0007669"/>
    <property type="project" value="TreeGrafter"/>
</dbReference>
<dbReference type="FunFam" id="1.10.579.10:FF:000003">
    <property type="entry name" value="Deoxyribodipyrimidine photo-lyase"/>
    <property type="match status" value="1"/>
</dbReference>
<evidence type="ECO:0000256" key="9">
    <source>
        <dbReference type="ARBA" id="ARBA00033999"/>
    </source>
</evidence>
<feature type="site" description="Electron transfer via tryptophanyl radical" evidence="13">
    <location>
        <position position="360"/>
    </location>
</feature>
<dbReference type="Pfam" id="PF00875">
    <property type="entry name" value="DNA_photolyase"/>
    <property type="match status" value="1"/>
</dbReference>
<keyword evidence="17" id="KW-1185">Reference proteome</keyword>
<dbReference type="Gene3D" id="1.25.40.80">
    <property type="match status" value="1"/>
</dbReference>
<comment type="caution">
    <text evidence="16">The sequence shown here is derived from an EMBL/GenBank/DDBJ whole genome shotgun (WGS) entry which is preliminary data.</text>
</comment>
<evidence type="ECO:0000256" key="2">
    <source>
        <dbReference type="ARBA" id="ARBA00005862"/>
    </source>
</evidence>
<dbReference type="Gene3D" id="3.40.50.620">
    <property type="entry name" value="HUPs"/>
    <property type="match status" value="1"/>
</dbReference>
<keyword evidence="16" id="KW-0456">Lyase</keyword>
<accession>A0A6N8EG40</accession>
<dbReference type="PRINTS" id="PR00147">
    <property type="entry name" value="DNAPHOTLYASE"/>
</dbReference>
<evidence type="ECO:0000256" key="14">
    <source>
        <dbReference type="RuleBase" id="RU004182"/>
    </source>
</evidence>
<protein>
    <recommendedName>
        <fullName evidence="4">Deoxyribodipyrimidine photo-lyase</fullName>
        <ecNumber evidence="3">4.1.99.3</ecNumber>
    </recommendedName>
    <alternativeName>
        <fullName evidence="8">DNA photolyase</fullName>
    </alternativeName>
    <alternativeName>
        <fullName evidence="11">Photoreactivating enzyme</fullName>
    </alternativeName>
</protein>
<comment type="function">
    <text evidence="10">Involved in repair of UV radiation-induced DNA damage. Catalyzes the light-dependent monomerization (300-600 nm) of cyclobutyl pyrimidine dimers (in cis-syn configuration), which are formed between adjacent bases on the same DNA strand upon exposure to ultraviolet radiation.</text>
</comment>
<dbReference type="PANTHER" id="PTHR11455:SF9">
    <property type="entry name" value="CRYPTOCHROME CIRCADIAN CLOCK 5 ISOFORM X1"/>
    <property type="match status" value="1"/>
</dbReference>
<dbReference type="GO" id="GO:0003904">
    <property type="term" value="F:deoxyribodipyrimidine photo-lyase activity"/>
    <property type="evidence" value="ECO:0007669"/>
    <property type="project" value="UniProtKB-EC"/>
</dbReference>
<feature type="binding site" evidence="12">
    <location>
        <begin position="235"/>
        <end position="239"/>
    </location>
    <ligand>
        <name>FAD</name>
        <dbReference type="ChEBI" id="CHEBI:57692"/>
    </ligand>
</feature>
<dbReference type="InterPro" id="IPR018394">
    <property type="entry name" value="DNA_photolyase_1_CS_C"/>
</dbReference>
<feature type="binding site" evidence="12">
    <location>
        <begin position="373"/>
        <end position="375"/>
    </location>
    <ligand>
        <name>FAD</name>
        <dbReference type="ChEBI" id="CHEBI:57692"/>
    </ligand>
</feature>
<feature type="site" description="Electron transfer via tryptophanyl radical" evidence="13">
    <location>
        <position position="305"/>
    </location>
</feature>
<gene>
    <name evidence="16" type="ORF">GJ668_10450</name>
</gene>
<evidence type="ECO:0000313" key="17">
    <source>
        <dbReference type="Proteomes" id="UP000434044"/>
    </source>
</evidence>
<organism evidence="16 17">
    <name type="scientific">Allochromatium palmeri</name>
    <dbReference type="NCBI Taxonomy" id="231048"/>
    <lineage>
        <taxon>Bacteria</taxon>
        <taxon>Pseudomonadati</taxon>
        <taxon>Pseudomonadota</taxon>
        <taxon>Gammaproteobacteria</taxon>
        <taxon>Chromatiales</taxon>
        <taxon>Chromatiaceae</taxon>
        <taxon>Allochromatium</taxon>
    </lineage>
</organism>
<comment type="similarity">
    <text evidence="2">Belongs to the DNA photolyase class-1 family.</text>
</comment>
<evidence type="ECO:0000256" key="12">
    <source>
        <dbReference type="PIRSR" id="PIRSR602081-1"/>
    </source>
</evidence>
<proteinExistence type="inferred from homology"/>
<dbReference type="PANTHER" id="PTHR11455">
    <property type="entry name" value="CRYPTOCHROME"/>
    <property type="match status" value="1"/>
</dbReference>
<feature type="site" description="Electron transfer via tryptophanyl radical" evidence="13">
    <location>
        <position position="383"/>
    </location>
</feature>
<evidence type="ECO:0000256" key="3">
    <source>
        <dbReference type="ARBA" id="ARBA00013149"/>
    </source>
</evidence>
<dbReference type="InterPro" id="IPR014729">
    <property type="entry name" value="Rossmann-like_a/b/a_fold"/>
</dbReference>